<accession>A0ABV6Y2M2</accession>
<dbReference type="InterPro" id="IPR016181">
    <property type="entry name" value="Acyl_CoA_acyltransferase"/>
</dbReference>
<evidence type="ECO:0000256" key="1">
    <source>
        <dbReference type="SAM" id="MobiDB-lite"/>
    </source>
</evidence>
<evidence type="ECO:0000313" key="4">
    <source>
        <dbReference type="Proteomes" id="UP001593940"/>
    </source>
</evidence>
<dbReference type="Pfam" id="PF13480">
    <property type="entry name" value="Acetyltransf_6"/>
    <property type="match status" value="1"/>
</dbReference>
<reference evidence="3 4" key="1">
    <citation type="submission" date="2024-09" db="EMBL/GenBank/DDBJ databases">
        <title>Nodulacao em especies de Leguminosae Basais da Amazonia e Caracterizacao dos Rizobios e Bacterias Associadas aos Nodulos.</title>
        <authorList>
            <person name="Jambeiro I.C.A."/>
            <person name="Lopes I.S."/>
            <person name="Aguiar E.R.G.R."/>
            <person name="Santos A.F.J."/>
            <person name="Dos Santos J.M.F."/>
            <person name="Gross E."/>
        </authorList>
    </citation>
    <scope>NUCLEOTIDE SEQUENCE [LARGE SCALE GENOMIC DNA]</scope>
    <source>
        <strain evidence="3 4">BRUESC1165</strain>
    </source>
</reference>
<dbReference type="RefSeq" id="WP_377028708.1">
    <property type="nucleotide sequence ID" value="NZ_JBHOMY010000009.1"/>
</dbReference>
<dbReference type="SUPFAM" id="SSF55729">
    <property type="entry name" value="Acyl-CoA N-acyltransferases (Nat)"/>
    <property type="match status" value="1"/>
</dbReference>
<keyword evidence="4" id="KW-1185">Reference proteome</keyword>
<dbReference type="InterPro" id="IPR038740">
    <property type="entry name" value="BioF2-like_GNAT_dom"/>
</dbReference>
<dbReference type="EMBL" id="JBHOMY010000009">
    <property type="protein sequence ID" value="MFC1455533.1"/>
    <property type="molecule type" value="Genomic_DNA"/>
</dbReference>
<dbReference type="EC" id="2.3.1.-" evidence="3"/>
<keyword evidence="3" id="KW-0012">Acyltransferase</keyword>
<dbReference type="Proteomes" id="UP001593940">
    <property type="component" value="Unassembled WGS sequence"/>
</dbReference>
<dbReference type="GO" id="GO:0016746">
    <property type="term" value="F:acyltransferase activity"/>
    <property type="evidence" value="ECO:0007669"/>
    <property type="project" value="UniProtKB-KW"/>
</dbReference>
<feature type="domain" description="BioF2-like acetyltransferase" evidence="2">
    <location>
        <begin position="153"/>
        <end position="280"/>
    </location>
</feature>
<keyword evidence="3" id="KW-0808">Transferase</keyword>
<gene>
    <name evidence="3" type="ORF">ACETIH_02065</name>
</gene>
<evidence type="ECO:0000313" key="3">
    <source>
        <dbReference type="EMBL" id="MFC1455533.1"/>
    </source>
</evidence>
<evidence type="ECO:0000259" key="2">
    <source>
        <dbReference type="Pfam" id="PF13480"/>
    </source>
</evidence>
<proteinExistence type="predicted"/>
<feature type="region of interest" description="Disordered" evidence="1">
    <location>
        <begin position="1"/>
        <end position="21"/>
    </location>
</feature>
<comment type="caution">
    <text evidence="3">The sequence shown here is derived from an EMBL/GenBank/DDBJ whole genome shotgun (WGS) entry which is preliminary data.</text>
</comment>
<feature type="compositionally biased region" description="Polar residues" evidence="1">
    <location>
        <begin position="1"/>
        <end position="11"/>
    </location>
</feature>
<sequence>MKTDNLNNTLDSARPHSKPFDPLTPTIFHERWWLEAATNGAYEEVTVSSGGRLVGRLAYARKESFGFRALTSSGMAQFQGPAVDEGTGGVVSRNMRRGEITRDLLAKLPRCDFFYQQLHRDFSDGLPIVESGFSVQVRFTYEVAPANEEVIWRNMRDKTRNVIRRAEEQTDLSEIEPAHFCTLYDVNLKRRGASSNYMFQPNTRALIEAAVSRGQGRVLAAINKQGDPAASIFYAWDDRVTYYLLTTRAPDSHNGAVSRLIWDAMREGATQGRIFDFDSVGTNGSVLFYTAFGGEVRPRYVAKRVTPVYRALQISLARSRNITARIKTFNLRVFA</sequence>
<dbReference type="Gene3D" id="3.40.630.30">
    <property type="match status" value="1"/>
</dbReference>
<protein>
    <submittedName>
        <fullName evidence="3">GNAT family N-acetyltransferase</fullName>
        <ecNumber evidence="3">2.3.1.-</ecNumber>
    </submittedName>
</protein>
<name>A0ABV6Y2M2_9HYPH</name>
<organism evidence="3 4">
    <name type="scientific">Microvirga arabica</name>
    <dbReference type="NCBI Taxonomy" id="1128671"/>
    <lineage>
        <taxon>Bacteria</taxon>
        <taxon>Pseudomonadati</taxon>
        <taxon>Pseudomonadota</taxon>
        <taxon>Alphaproteobacteria</taxon>
        <taxon>Hyphomicrobiales</taxon>
        <taxon>Methylobacteriaceae</taxon>
        <taxon>Microvirga</taxon>
    </lineage>
</organism>